<dbReference type="PANTHER" id="PTHR42754">
    <property type="entry name" value="ENDOGLUCANASE"/>
    <property type="match status" value="1"/>
</dbReference>
<evidence type="ECO:0000313" key="3">
    <source>
        <dbReference type="Proteomes" id="UP000178943"/>
    </source>
</evidence>
<dbReference type="SUPFAM" id="SSF50998">
    <property type="entry name" value="Quinoprotein alcohol dehydrogenase-like"/>
    <property type="match status" value="1"/>
</dbReference>
<protein>
    <recommendedName>
        <fullName evidence="4">Peptidase C-terminal archaeal/bacterial domain-containing protein</fullName>
    </recommendedName>
</protein>
<dbReference type="Pfam" id="PF17164">
    <property type="entry name" value="DUF5122"/>
    <property type="match status" value="1"/>
</dbReference>
<dbReference type="STRING" id="1817863.A2Y62_03460"/>
<evidence type="ECO:0000313" key="2">
    <source>
        <dbReference type="EMBL" id="OGF63815.1"/>
    </source>
</evidence>
<comment type="caution">
    <text evidence="2">The sequence shown here is derived from an EMBL/GenBank/DDBJ whole genome shotgun (WGS) entry which is preliminary data.</text>
</comment>
<proteinExistence type="predicted"/>
<keyword evidence="1" id="KW-0732">Signal</keyword>
<reference evidence="2 3" key="1">
    <citation type="journal article" date="2016" name="Nat. Commun.">
        <title>Thousands of microbial genomes shed light on interconnected biogeochemical processes in an aquifer system.</title>
        <authorList>
            <person name="Anantharaman K."/>
            <person name="Brown C.T."/>
            <person name="Hug L.A."/>
            <person name="Sharon I."/>
            <person name="Castelle C.J."/>
            <person name="Probst A.J."/>
            <person name="Thomas B.C."/>
            <person name="Singh A."/>
            <person name="Wilkins M.J."/>
            <person name="Karaoz U."/>
            <person name="Brodie E.L."/>
            <person name="Williams K.H."/>
            <person name="Hubbard S.S."/>
            <person name="Banfield J.F."/>
        </authorList>
    </citation>
    <scope>NUCLEOTIDE SEQUENCE [LARGE SCALE GENOMIC DNA]</scope>
</reference>
<evidence type="ECO:0000256" key="1">
    <source>
        <dbReference type="SAM" id="SignalP"/>
    </source>
</evidence>
<accession>A0A1F5VK88</accession>
<sequence>MRLAVISYIKKCCNVTVCLMVLALFIASAVVAEATEEGIPCDAEPTNMNITYGYLVTCSLDDGDIDTFRFYGQAGETIWLHMHSQGSYPCIKLFKPDSTTVQHCSGTWNAYIESYLDQTGTYTITAQQHIFGGGFNYEISLQRVSPPSDGASLIQYGQTITDEINPESDADLFYFGGTIGYVITAQATSLSSPGCPCVALYRPDGTQVGTTNCACATAGVYATLDQNGTYSVLVTENGVNSTMGYQVFLDCSGGGCTSGYGFANVLGFDKGNSMDLLSNNAAIIAGYTSSFGAGMKDVAFLQVDAIGNIVSRRTYGGTNDDVANSIVKTADGGSVIAGYTNSYGAGNTDALILKLNSVGNIIWRRTYGGTNADIINSIIQTSDGGYIAAGETSSYSAGSADMLLIKLNSSGNILWRRTYGGVYSETATSIVQTSDGGYLVAGYTDSFGSGTIDALIMKLNASGNILWRRTYGGPNEDKAYSVLSTSDGAYIIAGTTKSFGAGNNDALVMKLDSSGNIQWRRTFGTAGDDGAYSITQTADGGYLIGGYAASFGSGPAEGLMIKLSSSGVAQRINSFGGAAADYILTTKETSSGDWVATGQTASFSSPLLALKVDSTGNIPACSYFTTPALTITAPSISATAPALSGSAPALSGSAPAFTITAPSIANTKICP</sequence>
<dbReference type="PANTHER" id="PTHR42754:SF1">
    <property type="entry name" value="LIPOPROTEIN"/>
    <property type="match status" value="1"/>
</dbReference>
<dbReference type="InterPro" id="IPR013431">
    <property type="entry name" value="Delta_60_rpt"/>
</dbReference>
<feature type="signal peptide" evidence="1">
    <location>
        <begin position="1"/>
        <end position="34"/>
    </location>
</feature>
<organism evidence="2 3">
    <name type="scientific">Candidatus Fischerbacteria bacterium RBG_13_37_8</name>
    <dbReference type="NCBI Taxonomy" id="1817863"/>
    <lineage>
        <taxon>Bacteria</taxon>
        <taxon>Candidatus Fischeribacteriota</taxon>
    </lineage>
</organism>
<gene>
    <name evidence="2" type="ORF">A2Y62_03460</name>
</gene>
<dbReference type="InterPro" id="IPR011047">
    <property type="entry name" value="Quinoprotein_ADH-like_sf"/>
</dbReference>
<feature type="chain" id="PRO_5009522016" description="Peptidase C-terminal archaeal/bacterial domain-containing protein" evidence="1">
    <location>
        <begin position="35"/>
        <end position="671"/>
    </location>
</feature>
<name>A0A1F5VK88_9BACT</name>
<dbReference type="Gene3D" id="2.60.120.380">
    <property type="match status" value="2"/>
</dbReference>
<dbReference type="AlphaFoldDB" id="A0A1F5VK88"/>
<evidence type="ECO:0008006" key="4">
    <source>
        <dbReference type="Google" id="ProtNLM"/>
    </source>
</evidence>
<dbReference type="EMBL" id="MFGW01000148">
    <property type="protein sequence ID" value="OGF63815.1"/>
    <property type="molecule type" value="Genomic_DNA"/>
</dbReference>
<dbReference type="Proteomes" id="UP000178943">
    <property type="component" value="Unassembled WGS sequence"/>
</dbReference>